<evidence type="ECO:0000313" key="2">
    <source>
        <dbReference type="EMBL" id="GLW91397.1"/>
    </source>
</evidence>
<keyword evidence="3" id="KW-1185">Reference proteome</keyword>
<protein>
    <submittedName>
        <fullName evidence="2">Uncharacterized protein</fullName>
    </submittedName>
</protein>
<reference evidence="2" key="1">
    <citation type="submission" date="2023-02" db="EMBL/GenBank/DDBJ databases">
        <title>Actinokineospora globicatena NBRC 15670.</title>
        <authorList>
            <person name="Ichikawa N."/>
            <person name="Sato H."/>
            <person name="Tonouchi N."/>
        </authorList>
    </citation>
    <scope>NUCLEOTIDE SEQUENCE</scope>
    <source>
        <strain evidence="2">NBRC 15670</strain>
    </source>
</reference>
<dbReference type="Proteomes" id="UP001165042">
    <property type="component" value="Unassembled WGS sequence"/>
</dbReference>
<evidence type="ECO:0000256" key="1">
    <source>
        <dbReference type="SAM" id="MobiDB-lite"/>
    </source>
</evidence>
<organism evidence="2 3">
    <name type="scientific">Actinokineospora globicatena</name>
    <dbReference type="NCBI Taxonomy" id="103729"/>
    <lineage>
        <taxon>Bacteria</taxon>
        <taxon>Bacillati</taxon>
        <taxon>Actinomycetota</taxon>
        <taxon>Actinomycetes</taxon>
        <taxon>Pseudonocardiales</taxon>
        <taxon>Pseudonocardiaceae</taxon>
        <taxon>Actinokineospora</taxon>
    </lineage>
</organism>
<comment type="caution">
    <text evidence="2">The sequence shown here is derived from an EMBL/GenBank/DDBJ whole genome shotgun (WGS) entry which is preliminary data.</text>
</comment>
<gene>
    <name evidence="2" type="ORF">Aglo03_22130</name>
</gene>
<sequence>MIFPQVIVTRAGVGNAPSTSGPHGPQMSRAAFGWVSGGTGAGPGAALEVGPLWTPPSLTTIPGRTEGPAVQAASRTSGSRETPRPTLTPAPSLSFADLTPPPWQTWGEDAVSGPRAAVTRNMG</sequence>
<name>A0A9W6V7I5_9PSEU</name>
<proteinExistence type="predicted"/>
<feature type="region of interest" description="Disordered" evidence="1">
    <location>
        <begin position="13"/>
        <end position="123"/>
    </location>
</feature>
<dbReference type="EMBL" id="BSSD01000003">
    <property type="protein sequence ID" value="GLW91397.1"/>
    <property type="molecule type" value="Genomic_DNA"/>
</dbReference>
<accession>A0A9W6V7I5</accession>
<dbReference type="AlphaFoldDB" id="A0A9W6V7I5"/>
<evidence type="ECO:0000313" key="3">
    <source>
        <dbReference type="Proteomes" id="UP001165042"/>
    </source>
</evidence>